<sequence length="100" mass="11177">MAKAMIGSLRMHLYTAALNFTNRLSCTVQHGQHHPERRSHRPLAAVARVMGYIRAVKSLIESSYYSALDTLVLVIVATSCHCPTVTSIRALYALQEFMKT</sequence>
<reference evidence="1 2" key="1">
    <citation type="submission" date="2016-07" db="EMBL/GenBank/DDBJ databases">
        <title>Multiple horizontal gene transfer events from other fungi enriched the ability of initially mycotrophic Trichoderma (Ascomycota) to feed on dead plant biomass.</title>
        <authorList>
            <consortium name="DOE Joint Genome Institute"/>
            <person name="Aerts A."/>
            <person name="Atanasova L."/>
            <person name="Chenthamara K."/>
            <person name="Zhang J."/>
            <person name="Grujic M."/>
            <person name="Henrissat B."/>
            <person name="Kuo A."/>
            <person name="Salamov A."/>
            <person name="Lipzen A."/>
            <person name="Labutti K."/>
            <person name="Barry K."/>
            <person name="Miao Y."/>
            <person name="Rahimi M.J."/>
            <person name="Shen Q."/>
            <person name="Grigoriev I.V."/>
            <person name="Kubicek C.P."/>
            <person name="Druzhinina I.S."/>
        </authorList>
    </citation>
    <scope>NUCLEOTIDE SEQUENCE [LARGE SCALE GENOMIC DNA]</scope>
    <source>
        <strain evidence="1 2">ATCC 18648</strain>
    </source>
</reference>
<keyword evidence="2" id="KW-1185">Reference proteome</keyword>
<organism evidence="1 2">
    <name type="scientific">Trichoderma longibrachiatum ATCC 18648</name>
    <dbReference type="NCBI Taxonomy" id="983965"/>
    <lineage>
        <taxon>Eukaryota</taxon>
        <taxon>Fungi</taxon>
        <taxon>Dikarya</taxon>
        <taxon>Ascomycota</taxon>
        <taxon>Pezizomycotina</taxon>
        <taxon>Sordariomycetes</taxon>
        <taxon>Hypocreomycetidae</taxon>
        <taxon>Hypocreales</taxon>
        <taxon>Hypocreaceae</taxon>
        <taxon>Trichoderma</taxon>
    </lineage>
</organism>
<gene>
    <name evidence="1" type="ORF">M440DRAFT_1422590</name>
</gene>
<proteinExistence type="predicted"/>
<dbReference type="Proteomes" id="UP000240760">
    <property type="component" value="Unassembled WGS sequence"/>
</dbReference>
<dbReference type="AlphaFoldDB" id="A0A2T4C4P3"/>
<accession>A0A2T4C4P3</accession>
<evidence type="ECO:0000313" key="2">
    <source>
        <dbReference type="Proteomes" id="UP000240760"/>
    </source>
</evidence>
<evidence type="ECO:0000313" key="1">
    <source>
        <dbReference type="EMBL" id="PTB76515.1"/>
    </source>
</evidence>
<dbReference type="EMBL" id="KZ679132">
    <property type="protein sequence ID" value="PTB76515.1"/>
    <property type="molecule type" value="Genomic_DNA"/>
</dbReference>
<name>A0A2T4C4P3_TRILO</name>
<dbReference type="OrthoDB" id="3365636at2759"/>
<protein>
    <submittedName>
        <fullName evidence="1">Uncharacterized protein</fullName>
    </submittedName>
</protein>
<dbReference type="STRING" id="983965.A0A2T4C4P3"/>